<keyword evidence="2" id="KW-0963">Cytoplasm</keyword>
<dbReference type="AlphaFoldDB" id="A0AAN8KHV0"/>
<feature type="domain" description="DM10" evidence="11">
    <location>
        <begin position="4"/>
        <end position="93"/>
    </location>
</feature>
<dbReference type="PANTHER" id="PTHR43109:SF2">
    <property type="entry name" value="NUCLEOSIDE DIPHOSPHATE KINASE 7"/>
    <property type="match status" value="1"/>
</dbReference>
<proteinExistence type="inferred from homology"/>
<evidence type="ECO:0000256" key="7">
    <source>
        <dbReference type="PIRSR" id="PIRSR036503-51"/>
    </source>
</evidence>
<dbReference type="InterPro" id="IPR036850">
    <property type="entry name" value="NDK-like_dom_sf"/>
</dbReference>
<evidence type="ECO:0000256" key="5">
    <source>
        <dbReference type="ARBA" id="ARBA00023273"/>
    </source>
</evidence>
<evidence type="ECO:0000256" key="9">
    <source>
        <dbReference type="RuleBase" id="RU004011"/>
    </source>
</evidence>
<evidence type="ECO:0000256" key="8">
    <source>
        <dbReference type="PROSITE-ProRule" id="PRU00706"/>
    </source>
</evidence>
<feature type="binding site" evidence="8">
    <location>
        <position position="101"/>
    </location>
    <ligand>
        <name>ATP</name>
        <dbReference type="ChEBI" id="CHEBI:30616"/>
    </ligand>
</feature>
<reference evidence="12 13" key="1">
    <citation type="submission" date="2024-01" db="EMBL/GenBank/DDBJ databases">
        <title>The genome of the rayed Mediterranean limpet Patella caerulea (Linnaeus, 1758).</title>
        <authorList>
            <person name="Anh-Thu Weber A."/>
            <person name="Halstead-Nussloch G."/>
        </authorList>
    </citation>
    <scope>NUCLEOTIDE SEQUENCE [LARGE SCALE GENOMIC DNA]</scope>
    <source>
        <strain evidence="12">AATW-2023a</strain>
        <tissue evidence="12">Whole specimen</tissue>
    </source>
</reference>
<organism evidence="12 13">
    <name type="scientific">Patella caerulea</name>
    <name type="common">Rayed Mediterranean limpet</name>
    <dbReference type="NCBI Taxonomy" id="87958"/>
    <lineage>
        <taxon>Eukaryota</taxon>
        <taxon>Metazoa</taxon>
        <taxon>Spiralia</taxon>
        <taxon>Lophotrochozoa</taxon>
        <taxon>Mollusca</taxon>
        <taxon>Gastropoda</taxon>
        <taxon>Patellogastropoda</taxon>
        <taxon>Patelloidea</taxon>
        <taxon>Patellidae</taxon>
        <taxon>Patella</taxon>
    </lineage>
</organism>
<accession>A0AAN8KHV0</accession>
<evidence type="ECO:0000256" key="2">
    <source>
        <dbReference type="ARBA" id="ARBA00022490"/>
    </source>
</evidence>
<dbReference type="FunFam" id="3.30.70.141:FF:000004">
    <property type="entry name" value="Nucleoside diphosphate kinase 7"/>
    <property type="match status" value="1"/>
</dbReference>
<evidence type="ECO:0000313" key="13">
    <source>
        <dbReference type="Proteomes" id="UP001347796"/>
    </source>
</evidence>
<evidence type="ECO:0000256" key="10">
    <source>
        <dbReference type="RuleBase" id="RU004013"/>
    </source>
</evidence>
<evidence type="ECO:0000256" key="1">
    <source>
        <dbReference type="ARBA" id="ARBA00004430"/>
    </source>
</evidence>
<comment type="caution">
    <text evidence="12">The sequence shown here is derived from an EMBL/GenBank/DDBJ whole genome shotgun (WGS) entry which is preliminary data.</text>
</comment>
<comment type="similarity">
    <text evidence="8 9">Belongs to the NDK family.</text>
</comment>
<dbReference type="Proteomes" id="UP001347796">
    <property type="component" value="Unassembled WGS sequence"/>
</dbReference>
<feature type="active site" description="Pros-phosphohistidine intermediate" evidence="6 8">
    <location>
        <position position="208"/>
    </location>
</feature>
<dbReference type="Pfam" id="PF00334">
    <property type="entry name" value="NDK"/>
    <property type="match status" value="2"/>
</dbReference>
<dbReference type="FunFam" id="3.30.70.141:FF:000010">
    <property type="entry name" value="Nucleoside diphosphate kinase 7"/>
    <property type="match status" value="1"/>
</dbReference>
<feature type="binding site" evidence="8">
    <location>
        <position position="175"/>
    </location>
    <ligand>
        <name>ATP</name>
        <dbReference type="ChEBI" id="CHEBI:30616"/>
    </ligand>
</feature>
<dbReference type="EC" id="2.7.4.6" evidence="10"/>
<dbReference type="PROSITE" id="PS51374">
    <property type="entry name" value="NDPK_LIKE"/>
    <property type="match status" value="2"/>
</dbReference>
<dbReference type="GO" id="GO:0005879">
    <property type="term" value="C:axonemal microtubule"/>
    <property type="evidence" value="ECO:0007669"/>
    <property type="project" value="TreeGrafter"/>
</dbReference>
<evidence type="ECO:0000256" key="6">
    <source>
        <dbReference type="PIRSR" id="PIRSR036503-50"/>
    </source>
</evidence>
<dbReference type="Gene3D" id="2.30.29.170">
    <property type="match status" value="1"/>
</dbReference>
<keyword evidence="3" id="KW-0378">Hydrolase</keyword>
<feature type="binding site" evidence="8">
    <location>
        <position position="205"/>
    </location>
    <ligand>
        <name>ATP</name>
        <dbReference type="ChEBI" id="CHEBI:30616"/>
    </ligand>
</feature>
<evidence type="ECO:0000259" key="11">
    <source>
        <dbReference type="PROSITE" id="PS51336"/>
    </source>
</evidence>
<dbReference type="InterPro" id="IPR011410">
    <property type="entry name" value="NDPK7"/>
</dbReference>
<comment type="caution">
    <text evidence="8">Lacks conserved residue(s) required for the propagation of feature annotation.</text>
</comment>
<gene>
    <name evidence="12" type="ORF">SNE40_001049</name>
</gene>
<evidence type="ECO:0000256" key="4">
    <source>
        <dbReference type="ARBA" id="ARBA00023212"/>
    </source>
</evidence>
<keyword evidence="5" id="KW-0966">Cell projection</keyword>
<dbReference type="GO" id="GO:0005524">
    <property type="term" value="F:ATP binding"/>
    <property type="evidence" value="ECO:0007669"/>
    <property type="project" value="UniProtKB-KW"/>
</dbReference>
<feature type="binding site" evidence="8">
    <location>
        <position position="181"/>
    </location>
    <ligand>
        <name>ATP</name>
        <dbReference type="ChEBI" id="CHEBI:30616"/>
    </ligand>
</feature>
<feature type="active site" description="Pros-phosphohistidine intermediate" evidence="8">
    <location>
        <position position="356"/>
    </location>
</feature>
<comment type="catalytic activity">
    <reaction evidence="10">
        <text>a 2'-deoxyribonucleoside 5'-diphosphate + ATP = a 2'-deoxyribonucleoside 5'-triphosphate + ADP</text>
        <dbReference type="Rhea" id="RHEA:44640"/>
        <dbReference type="ChEBI" id="CHEBI:30616"/>
        <dbReference type="ChEBI" id="CHEBI:61560"/>
        <dbReference type="ChEBI" id="CHEBI:73316"/>
        <dbReference type="ChEBI" id="CHEBI:456216"/>
        <dbReference type="EC" id="2.7.4.6"/>
    </reaction>
</comment>
<dbReference type="InterPro" id="IPR006602">
    <property type="entry name" value="DM10_dom"/>
</dbReference>
<dbReference type="GO" id="GO:0006183">
    <property type="term" value="P:GTP biosynthetic process"/>
    <property type="evidence" value="ECO:0007669"/>
    <property type="project" value="InterPro"/>
</dbReference>
<dbReference type="GO" id="GO:0016787">
    <property type="term" value="F:hydrolase activity"/>
    <property type="evidence" value="ECO:0007669"/>
    <property type="project" value="UniProtKB-KW"/>
</dbReference>
<dbReference type="CDD" id="cd04412">
    <property type="entry name" value="NDPk7B"/>
    <property type="match status" value="1"/>
</dbReference>
<dbReference type="GO" id="GO:0004550">
    <property type="term" value="F:nucleoside diphosphate kinase activity"/>
    <property type="evidence" value="ECO:0007669"/>
    <property type="project" value="UniProtKB-EC"/>
</dbReference>
<dbReference type="InterPro" id="IPR023005">
    <property type="entry name" value="Nucleoside_diP_kinase_AS"/>
</dbReference>
<dbReference type="GO" id="GO:0005813">
    <property type="term" value="C:centrosome"/>
    <property type="evidence" value="ECO:0007669"/>
    <property type="project" value="TreeGrafter"/>
</dbReference>
<dbReference type="GO" id="GO:0006241">
    <property type="term" value="P:CTP biosynthetic process"/>
    <property type="evidence" value="ECO:0007669"/>
    <property type="project" value="InterPro"/>
</dbReference>
<protein>
    <recommendedName>
        <fullName evidence="10">Nucleoside diphosphate kinase</fullName>
        <ecNumber evidence="10">2.7.4.6</ecNumber>
    </recommendedName>
</protein>
<dbReference type="EMBL" id="JAZGQO010000001">
    <property type="protein sequence ID" value="KAK6195667.1"/>
    <property type="molecule type" value="Genomic_DNA"/>
</dbReference>
<dbReference type="Gene3D" id="3.30.70.141">
    <property type="entry name" value="Nucleoside diphosphate kinase-like domain"/>
    <property type="match status" value="2"/>
</dbReference>
<comment type="subcellular location">
    <subcellularLocation>
        <location evidence="1">Cytoplasm</location>
        <location evidence="1">Cytoskeleton</location>
        <location evidence="1">Cilium axoneme</location>
    </subcellularLocation>
</comment>
<keyword evidence="10" id="KW-0808">Transferase</keyword>
<dbReference type="SMART" id="SM00676">
    <property type="entry name" value="DM10"/>
    <property type="match status" value="1"/>
</dbReference>
<sequence>MADADETFTFVVEWYEEIAARNRQFLLIYHVKNKGVEMYDMKNRKTFLKTSLRDHPIDLSDLYIGSTINVLGRQLKVIEYADEHTRSKLSSQKEKTLGLIKPDAMNKIGQILDHVYRNGFMITKLKMCKLDRNEAFEMYQEHRGKPFLNDLLEYVTSGPVLAFEVVGQNAITNWRKTIGPTDPATARSEAPNSIRAQYGTDKTRNACHGSDSLTSAARELEFFFPSTGPKRRNTAQLSDCTCCVIKPHAIKSGLTGKIITAILEAGFEISALQMYNLEKANAEEFYEVYKGVVQEYNGMVAELTSGPCIALEIRAQDAAKSFREMAGPADPEIARHLRPRTLRALFGSDKIRNAVHCTDLPEDGNMEVEYFFKILEQ</sequence>
<keyword evidence="7 10" id="KW-0067">ATP-binding</keyword>
<dbReference type="InterPro" id="IPR034907">
    <property type="entry name" value="NDK-like_dom"/>
</dbReference>
<keyword evidence="4" id="KW-0206">Cytoskeleton</keyword>
<name>A0AAN8KHV0_PATCE</name>
<dbReference type="SUPFAM" id="SSF54919">
    <property type="entry name" value="Nucleoside diphosphate kinase, NDK"/>
    <property type="match status" value="2"/>
</dbReference>
<dbReference type="PANTHER" id="PTHR43109">
    <property type="entry name" value="NUCLEOSIDE DIPHOSPHATE KINASE 7"/>
    <property type="match status" value="1"/>
</dbReference>
<keyword evidence="13" id="KW-1185">Reference proteome</keyword>
<dbReference type="InterPro" id="IPR037993">
    <property type="entry name" value="NDPk7B"/>
</dbReference>
<evidence type="ECO:0000313" key="12">
    <source>
        <dbReference type="EMBL" id="KAK6195667.1"/>
    </source>
</evidence>
<dbReference type="SMART" id="SM00562">
    <property type="entry name" value="NDK"/>
    <property type="match status" value="2"/>
</dbReference>
<keyword evidence="10" id="KW-0418">Kinase</keyword>
<dbReference type="GO" id="GO:0006228">
    <property type="term" value="P:UTP biosynthetic process"/>
    <property type="evidence" value="ECO:0007669"/>
    <property type="project" value="InterPro"/>
</dbReference>
<dbReference type="PIRSF" id="PIRSF036503">
    <property type="entry name" value="NDK7"/>
    <property type="match status" value="1"/>
</dbReference>
<dbReference type="PROSITE" id="PS00469">
    <property type="entry name" value="NDPK"/>
    <property type="match status" value="1"/>
</dbReference>
<dbReference type="InterPro" id="IPR001564">
    <property type="entry name" value="Nucleoside_diP_kinase"/>
</dbReference>
<evidence type="ECO:0000256" key="3">
    <source>
        <dbReference type="ARBA" id="ARBA00022801"/>
    </source>
</evidence>
<feature type="binding site" evidence="8">
    <location>
        <position position="195"/>
    </location>
    <ligand>
        <name>ATP</name>
        <dbReference type="ChEBI" id="CHEBI:30616"/>
    </ligand>
</feature>
<keyword evidence="7 10" id="KW-0547">Nucleotide-binding</keyword>
<dbReference type="PRINTS" id="PR01243">
    <property type="entry name" value="NUCDPKINASE"/>
</dbReference>
<dbReference type="PROSITE" id="PS51336">
    <property type="entry name" value="DM10"/>
    <property type="match status" value="1"/>
</dbReference>
<feature type="binding site" evidence="8">
    <location>
        <position position="147"/>
    </location>
    <ligand>
        <name>ATP</name>
        <dbReference type="ChEBI" id="CHEBI:30616"/>
    </ligand>
</feature>